<evidence type="ECO:0000313" key="5">
    <source>
        <dbReference type="Proteomes" id="UP000186705"/>
    </source>
</evidence>
<evidence type="ECO:0000313" key="4">
    <source>
        <dbReference type="EMBL" id="OLU47963.1"/>
    </source>
</evidence>
<organism evidence="4 5">
    <name type="scientific">Dubosiella newyorkensis</name>
    <dbReference type="NCBI Taxonomy" id="1862672"/>
    <lineage>
        <taxon>Bacteria</taxon>
        <taxon>Bacillati</taxon>
        <taxon>Bacillota</taxon>
        <taxon>Erysipelotrichia</taxon>
        <taxon>Erysipelotrichales</taxon>
        <taxon>Erysipelotrichaceae</taxon>
        <taxon>Dubosiella</taxon>
    </lineage>
</organism>
<dbReference type="CDD" id="cd03221">
    <property type="entry name" value="ABCF_EF-3"/>
    <property type="match status" value="2"/>
</dbReference>
<proteinExistence type="predicted"/>
<dbReference type="Proteomes" id="UP000186705">
    <property type="component" value="Unassembled WGS sequence"/>
</dbReference>
<feature type="domain" description="ABC transporter" evidence="3">
    <location>
        <begin position="299"/>
        <end position="487"/>
    </location>
</feature>
<dbReference type="GO" id="GO:0005524">
    <property type="term" value="F:ATP binding"/>
    <property type="evidence" value="ECO:0007669"/>
    <property type="project" value="UniProtKB-KW"/>
</dbReference>
<reference evidence="4 5" key="1">
    <citation type="submission" date="2016-11" db="EMBL/GenBank/DDBJ databases">
        <title>Description of two novel members of the family Erysipelotrichaceae: Ileibacterium lipovorans gen. nov., sp. nov. and Dubosiella newyorkensis, gen. nov., sp. nov.</title>
        <authorList>
            <person name="Cox L.M."/>
            <person name="Sohn J."/>
            <person name="Tyrrell K.L."/>
            <person name="Citron D.M."/>
            <person name="Lawson P.A."/>
            <person name="Patel N.B."/>
            <person name="Iizumi T."/>
            <person name="Perez-Perez G.I."/>
            <person name="Goldstein E.J."/>
            <person name="Blaser M.J."/>
        </authorList>
    </citation>
    <scope>NUCLEOTIDE SEQUENCE [LARGE SCALE GENOMIC DNA]</scope>
    <source>
        <strain evidence="4 5">NYU-BL-A4</strain>
    </source>
</reference>
<comment type="caution">
    <text evidence="4">The sequence shown here is derived from an EMBL/GenBank/DDBJ whole genome shotgun (WGS) entry which is preliminary data.</text>
</comment>
<evidence type="ECO:0000256" key="1">
    <source>
        <dbReference type="ARBA" id="ARBA00022741"/>
    </source>
</evidence>
<gene>
    <name evidence="4" type="ORF">BO225_00590</name>
</gene>
<dbReference type="GO" id="GO:0016887">
    <property type="term" value="F:ATP hydrolysis activity"/>
    <property type="evidence" value="ECO:0007669"/>
    <property type="project" value="InterPro"/>
</dbReference>
<dbReference type="InterPro" id="IPR003593">
    <property type="entry name" value="AAA+_ATPase"/>
</dbReference>
<dbReference type="Pfam" id="PF00005">
    <property type="entry name" value="ABC_tran"/>
    <property type="match status" value="2"/>
</dbReference>
<evidence type="ECO:0000256" key="2">
    <source>
        <dbReference type="ARBA" id="ARBA00022840"/>
    </source>
</evidence>
<dbReference type="OrthoDB" id="9760950at2"/>
<dbReference type="InterPro" id="IPR051309">
    <property type="entry name" value="ABCF_ATPase"/>
</dbReference>
<sequence>MAMITFNKYTFQYESIDDPILDHISFSLDTRWKCGMIGANGCGKTTLLKILARELEGSGTLIQPVSAEIFPCQRIDPALLTIELLEEISGAQAWQIEKECAKLHLRNDILWHPFETLSYGERMRSMLGAMFLKEGAYILLDEPSNHLDLEGKKLLAQYLSSKEGFLLVSHDRVLLDACIDHLVVIDHGITVRQGNYSAWQIDHEHKLARDRAENIRLQKEIKRLSSSARLNSEWSHSKEKEKIGAADKGFIGHKAVKLMKRSKTIEARKEKAIAQKQKLLKSDIKLEQLQIKTIPYKRAKLISFLNVSVLYDGWQTNKVSFSIEQGEHVLLAGPNGSGKSSMLKAILGQVEYTGELDLASGLKISYVAQSLEEVKGSLRNYIEQYAIDRTKIMTLLRKLGFSREELAHPLLELSNGQKRKIMLARSLCEEAHLYIWDEPLNDLDLQSRVQIEQMLQESQYTLLFVEHDALFCQNIATKRVVLKNDPA</sequence>
<name>A0A1U7NQQ2_9FIRM</name>
<dbReference type="PANTHER" id="PTHR42855">
    <property type="entry name" value="ABC TRANSPORTER ATP-BINDING SUBUNIT"/>
    <property type="match status" value="1"/>
</dbReference>
<dbReference type="NCBIfam" id="NF000355">
    <property type="entry name" value="ribo_prot_ABC_F"/>
    <property type="match status" value="1"/>
</dbReference>
<dbReference type="PANTHER" id="PTHR42855:SF2">
    <property type="entry name" value="DRUG RESISTANCE ABC TRANSPORTER,ATP-BINDING PROTEIN"/>
    <property type="match status" value="1"/>
</dbReference>
<feature type="domain" description="ABC transporter" evidence="3">
    <location>
        <begin position="4"/>
        <end position="212"/>
    </location>
</feature>
<keyword evidence="2" id="KW-0067">ATP-binding</keyword>
<keyword evidence="5" id="KW-1185">Reference proteome</keyword>
<dbReference type="PROSITE" id="PS50893">
    <property type="entry name" value="ABC_TRANSPORTER_2"/>
    <property type="match status" value="2"/>
</dbReference>
<dbReference type="InterPro" id="IPR027417">
    <property type="entry name" value="P-loop_NTPase"/>
</dbReference>
<dbReference type="Gene3D" id="3.40.50.300">
    <property type="entry name" value="P-loop containing nucleotide triphosphate hydrolases"/>
    <property type="match status" value="2"/>
</dbReference>
<keyword evidence="1" id="KW-0547">Nucleotide-binding</keyword>
<protein>
    <recommendedName>
        <fullName evidence="3">ABC transporter domain-containing protein</fullName>
    </recommendedName>
</protein>
<dbReference type="SMART" id="SM00382">
    <property type="entry name" value="AAA"/>
    <property type="match status" value="2"/>
</dbReference>
<dbReference type="InterPro" id="IPR003439">
    <property type="entry name" value="ABC_transporter-like_ATP-bd"/>
</dbReference>
<dbReference type="STRING" id="1862672.BO225_00590"/>
<dbReference type="AlphaFoldDB" id="A0A1U7NQQ2"/>
<dbReference type="RefSeq" id="WP_076340365.1">
    <property type="nucleotide sequence ID" value="NZ_CAMRDH010000056.1"/>
</dbReference>
<dbReference type="SUPFAM" id="SSF52540">
    <property type="entry name" value="P-loop containing nucleoside triphosphate hydrolases"/>
    <property type="match status" value="2"/>
</dbReference>
<accession>A0A1U7NQQ2</accession>
<evidence type="ECO:0000259" key="3">
    <source>
        <dbReference type="PROSITE" id="PS50893"/>
    </source>
</evidence>
<dbReference type="GeneID" id="78274453"/>
<dbReference type="EMBL" id="MPKA01000021">
    <property type="protein sequence ID" value="OLU47963.1"/>
    <property type="molecule type" value="Genomic_DNA"/>
</dbReference>